<name>A0ABV5YQA2_9ACTN</name>
<accession>A0ABV5YQA2</accession>
<reference evidence="2 3" key="1">
    <citation type="submission" date="2024-09" db="EMBL/GenBank/DDBJ databases">
        <authorList>
            <person name="Sun Q."/>
            <person name="Mori K."/>
        </authorList>
    </citation>
    <scope>NUCLEOTIDE SEQUENCE [LARGE SCALE GENOMIC DNA]</scope>
    <source>
        <strain evidence="2 3">TBRC 0563</strain>
    </source>
</reference>
<dbReference type="Proteomes" id="UP001589627">
    <property type="component" value="Unassembled WGS sequence"/>
</dbReference>
<evidence type="ECO:0000313" key="2">
    <source>
        <dbReference type="EMBL" id="MFB9837237.1"/>
    </source>
</evidence>
<sequence length="242" mass="25725">MTSGWGRLAADGGERLGAFAVLRAFFRPGRPMKVGADSAEEAALRGGTAPAGSSALLEIRHPAAAVIPDAALPLSVEDAALMRAAQADVRTVLGTARGRRLTPEELIRLVRGVNPTMSSGNCLEGSLALDAMFRGEAVVAGPGHPVDTEFAARLLERHSMYRVPRLRADELSTAESQLTSFGSGARGIILRRGAADEGIPSHTYNVVNFGGRIRYLDGQVGKVFDRHPARGELSTYDFFRTA</sequence>
<proteinExistence type="predicted"/>
<organism evidence="2 3">
    <name type="scientific">Actinoallomurus acaciae</name>
    <dbReference type="NCBI Taxonomy" id="502577"/>
    <lineage>
        <taxon>Bacteria</taxon>
        <taxon>Bacillati</taxon>
        <taxon>Actinomycetota</taxon>
        <taxon>Actinomycetes</taxon>
        <taxon>Streptosporangiales</taxon>
        <taxon>Thermomonosporaceae</taxon>
        <taxon>Actinoallomurus</taxon>
    </lineage>
</organism>
<protein>
    <submittedName>
        <fullName evidence="2">Toxin glutamine deamidase domain-containing protein</fullName>
    </submittedName>
</protein>
<gene>
    <name evidence="2" type="ORF">ACFFNX_34195</name>
</gene>
<feature type="domain" description="Tox-PL" evidence="1">
    <location>
        <begin position="121"/>
        <end position="222"/>
    </location>
</feature>
<evidence type="ECO:0000259" key="1">
    <source>
        <dbReference type="Pfam" id="PF15644"/>
    </source>
</evidence>
<dbReference type="Pfam" id="PF15644">
    <property type="entry name" value="Gln_amidase"/>
    <property type="match status" value="1"/>
</dbReference>
<dbReference type="InterPro" id="IPR028908">
    <property type="entry name" value="Tox-PL_dom"/>
</dbReference>
<dbReference type="EMBL" id="JBHLZP010000357">
    <property type="protein sequence ID" value="MFB9837237.1"/>
    <property type="molecule type" value="Genomic_DNA"/>
</dbReference>
<dbReference type="RefSeq" id="WP_378210042.1">
    <property type="nucleotide sequence ID" value="NZ_JBHLZP010000357.1"/>
</dbReference>
<keyword evidence="3" id="KW-1185">Reference proteome</keyword>
<evidence type="ECO:0000313" key="3">
    <source>
        <dbReference type="Proteomes" id="UP001589627"/>
    </source>
</evidence>
<comment type="caution">
    <text evidence="2">The sequence shown here is derived from an EMBL/GenBank/DDBJ whole genome shotgun (WGS) entry which is preliminary data.</text>
</comment>